<dbReference type="GO" id="GO:0008270">
    <property type="term" value="F:zinc ion binding"/>
    <property type="evidence" value="ECO:0007669"/>
    <property type="project" value="UniProtKB-KW"/>
</dbReference>
<dbReference type="SUPFAM" id="SSF57756">
    <property type="entry name" value="Retrovirus zinc finger-like domains"/>
    <property type="match status" value="1"/>
</dbReference>
<protein>
    <recommendedName>
        <fullName evidence="3">CCHC-type domain-containing protein</fullName>
    </recommendedName>
</protein>
<dbReference type="InterPro" id="IPR036875">
    <property type="entry name" value="Znf_CCHC_sf"/>
</dbReference>
<evidence type="ECO:0000256" key="1">
    <source>
        <dbReference type="PROSITE-ProRule" id="PRU00047"/>
    </source>
</evidence>
<organism evidence="4 5">
    <name type="scientific">Arachis hypogaea</name>
    <name type="common">Peanut</name>
    <dbReference type="NCBI Taxonomy" id="3818"/>
    <lineage>
        <taxon>Eukaryota</taxon>
        <taxon>Viridiplantae</taxon>
        <taxon>Streptophyta</taxon>
        <taxon>Embryophyta</taxon>
        <taxon>Tracheophyta</taxon>
        <taxon>Spermatophyta</taxon>
        <taxon>Magnoliopsida</taxon>
        <taxon>eudicotyledons</taxon>
        <taxon>Gunneridae</taxon>
        <taxon>Pentapetalae</taxon>
        <taxon>rosids</taxon>
        <taxon>fabids</taxon>
        <taxon>Fabales</taxon>
        <taxon>Fabaceae</taxon>
        <taxon>Papilionoideae</taxon>
        <taxon>50 kb inversion clade</taxon>
        <taxon>dalbergioids sensu lato</taxon>
        <taxon>Dalbergieae</taxon>
        <taxon>Pterocarpus clade</taxon>
        <taxon>Arachis</taxon>
    </lineage>
</organism>
<reference evidence="4 5" key="1">
    <citation type="submission" date="2019-01" db="EMBL/GenBank/DDBJ databases">
        <title>Sequencing of cultivated peanut Arachis hypogaea provides insights into genome evolution and oil improvement.</title>
        <authorList>
            <person name="Chen X."/>
        </authorList>
    </citation>
    <scope>NUCLEOTIDE SEQUENCE [LARGE SCALE GENOMIC DNA]</scope>
    <source>
        <strain evidence="5">cv. Fuhuasheng</strain>
        <tissue evidence="4">Leaves</tissue>
    </source>
</reference>
<dbReference type="Proteomes" id="UP000289738">
    <property type="component" value="Chromosome B03"/>
</dbReference>
<feature type="compositionally biased region" description="Low complexity" evidence="2">
    <location>
        <begin position="276"/>
        <end position="285"/>
    </location>
</feature>
<feature type="region of interest" description="Disordered" evidence="2">
    <location>
        <begin position="249"/>
        <end position="294"/>
    </location>
</feature>
<keyword evidence="5" id="KW-1185">Reference proteome</keyword>
<evidence type="ECO:0000313" key="5">
    <source>
        <dbReference type="Proteomes" id="UP000289738"/>
    </source>
</evidence>
<dbReference type="InterPro" id="IPR001878">
    <property type="entry name" value="Znf_CCHC"/>
</dbReference>
<keyword evidence="1" id="KW-0479">Metal-binding</keyword>
<feature type="region of interest" description="Disordered" evidence="2">
    <location>
        <begin position="154"/>
        <end position="185"/>
    </location>
</feature>
<proteinExistence type="predicted"/>
<evidence type="ECO:0000256" key="2">
    <source>
        <dbReference type="SAM" id="MobiDB-lite"/>
    </source>
</evidence>
<feature type="compositionally biased region" description="Pro residues" evidence="2">
    <location>
        <begin position="263"/>
        <end position="275"/>
    </location>
</feature>
<dbReference type="PROSITE" id="PS50158">
    <property type="entry name" value="ZF_CCHC"/>
    <property type="match status" value="1"/>
</dbReference>
<sequence length="339" mass="37103">MICYFFSGYYYSFDSLFYVCVSYVGVAEFKNYIAAALQASPPSMILPLHRCHVHQCFSSDSTFASIDVICEVNLHIHQLKICDFGSAKILVDRGRRDALCPCLCSLARAGKQPENFFHKWLRMGAYNDTYVFHINPIPDQKLWEKSIYNRPQASKFKKMPGAPKKKQKKDADEGPIGGKKQKITKMKRVYKEGSCRHCGGKGHIKRNCAKKKADDDVVTIAAAAATAAAESGEADTGNATEIEFGMSQPIARPPKLPQKKRQPPPAAPASIPPPTTSAAPPNVSNAPPPPTVPISNTPLATTACIDPMVGTFAATASRLHNVLRFVPTPGFKPPRKSKK</sequence>
<dbReference type="AlphaFoldDB" id="A0A445A5R4"/>
<comment type="caution">
    <text evidence="4">The sequence shown here is derived from an EMBL/GenBank/DDBJ whole genome shotgun (WGS) entry which is preliminary data.</text>
</comment>
<feature type="compositionally biased region" description="Basic residues" evidence="2">
    <location>
        <begin position="155"/>
        <end position="168"/>
    </location>
</feature>
<gene>
    <name evidence="4" type="ORF">Ahy_B03g067002</name>
</gene>
<evidence type="ECO:0000313" key="4">
    <source>
        <dbReference type="EMBL" id="RYR21682.1"/>
    </source>
</evidence>
<name>A0A445A5R4_ARAHY</name>
<accession>A0A445A5R4</accession>
<keyword evidence="1" id="KW-0863">Zinc-finger</keyword>
<dbReference type="EMBL" id="SDMP01000013">
    <property type="protein sequence ID" value="RYR21682.1"/>
    <property type="molecule type" value="Genomic_DNA"/>
</dbReference>
<keyword evidence="1" id="KW-0862">Zinc</keyword>
<dbReference type="GO" id="GO:0003676">
    <property type="term" value="F:nucleic acid binding"/>
    <property type="evidence" value="ECO:0007669"/>
    <property type="project" value="InterPro"/>
</dbReference>
<evidence type="ECO:0000259" key="3">
    <source>
        <dbReference type="PROSITE" id="PS50158"/>
    </source>
</evidence>
<feature type="domain" description="CCHC-type" evidence="3">
    <location>
        <begin position="195"/>
        <end position="208"/>
    </location>
</feature>